<name>A0ABT4X804_9BACI</name>
<comment type="caution">
    <text evidence="1">The sequence shown here is derived from an EMBL/GenBank/DDBJ whole genome shotgun (WGS) entry which is preliminary data.</text>
</comment>
<gene>
    <name evidence="1" type="ORF">PJ311_13310</name>
</gene>
<dbReference type="RefSeq" id="WP_271341400.1">
    <property type="nucleotide sequence ID" value="NZ_JAQKAB010000009.1"/>
</dbReference>
<dbReference type="InterPro" id="IPR025234">
    <property type="entry name" value="YjzH-like"/>
</dbReference>
<dbReference type="Proteomes" id="UP001211894">
    <property type="component" value="Unassembled WGS sequence"/>
</dbReference>
<dbReference type="Pfam" id="PF13783">
    <property type="entry name" value="DUF4177"/>
    <property type="match status" value="1"/>
</dbReference>
<organism evidence="1 2">
    <name type="scientific">Bacillus changyiensis</name>
    <dbReference type="NCBI Taxonomy" id="3004103"/>
    <lineage>
        <taxon>Bacteria</taxon>
        <taxon>Bacillati</taxon>
        <taxon>Bacillota</taxon>
        <taxon>Bacilli</taxon>
        <taxon>Bacillales</taxon>
        <taxon>Bacillaceae</taxon>
        <taxon>Bacillus</taxon>
    </lineage>
</organism>
<reference evidence="1 2" key="1">
    <citation type="submission" date="2023-01" db="EMBL/GenBank/DDBJ databases">
        <title>Bacillus changyiensis sp. nov., isolated from a coastal deposit.</title>
        <authorList>
            <person name="Xiao G."/>
            <person name="Lai Q."/>
            <person name="Hu Z."/>
            <person name="Shao Z."/>
        </authorList>
    </citation>
    <scope>NUCLEOTIDE SEQUENCE [LARGE SCALE GENOMIC DNA]</scope>
    <source>
        <strain evidence="1 2">CLL-7-23</strain>
    </source>
</reference>
<sequence length="61" mass="7248">MYEYKFVKVELSKLNRKPKENYQDIITNHAKEGWRLVQIFAPATSGYGAATYFEIIFERPF</sequence>
<accession>A0ABT4X804</accession>
<protein>
    <submittedName>
        <fullName evidence="1">DUF4177 domain-containing protein</fullName>
    </submittedName>
</protein>
<keyword evidence="2" id="KW-1185">Reference proteome</keyword>
<evidence type="ECO:0000313" key="2">
    <source>
        <dbReference type="Proteomes" id="UP001211894"/>
    </source>
</evidence>
<dbReference type="EMBL" id="JAQKAB010000009">
    <property type="protein sequence ID" value="MDA7027561.1"/>
    <property type="molecule type" value="Genomic_DNA"/>
</dbReference>
<evidence type="ECO:0000313" key="1">
    <source>
        <dbReference type="EMBL" id="MDA7027561.1"/>
    </source>
</evidence>
<proteinExistence type="predicted"/>